<keyword evidence="1" id="KW-0614">Plasmid</keyword>
<accession>G8XEB4</accession>
<dbReference type="Proteomes" id="UP000007842">
    <property type="component" value="Plasmid pSCATT"/>
</dbReference>
<evidence type="ECO:0000313" key="1">
    <source>
        <dbReference type="EMBL" id="AEW99268.1"/>
    </source>
</evidence>
<dbReference type="AlphaFoldDB" id="G8XEB4"/>
<dbReference type="KEGG" id="scy:SCATT_p10750"/>
<name>G8XEB4_STREN</name>
<reference evidence="2" key="1">
    <citation type="submission" date="2011-12" db="EMBL/GenBank/DDBJ databases">
        <title>Complete genome sequence of Streptomyces cattleya strain DSM 46488.</title>
        <authorList>
            <person name="Ou H.-Y."/>
            <person name="Li P."/>
            <person name="Zhao C."/>
            <person name="O'Hagan D."/>
            <person name="Deng Z."/>
        </authorList>
    </citation>
    <scope>NUCLEOTIDE SEQUENCE [LARGE SCALE GENOMIC DNA]</scope>
    <source>
        <strain evidence="2">ATCC 35852 / DSM 46488 / JCM 4925 / NBRC 14057 / NRRL 8057</strain>
        <plasmid evidence="2">Plasmid pSCATT</plasmid>
    </source>
</reference>
<protein>
    <submittedName>
        <fullName evidence="1">Uncharacterized protein</fullName>
    </submittedName>
</protein>
<geneLocation type="plasmid" evidence="1 2">
    <name>pSCATT</name>
</geneLocation>
<dbReference type="EMBL" id="CP003229">
    <property type="protein sequence ID" value="AEW99268.1"/>
    <property type="molecule type" value="Genomic_DNA"/>
</dbReference>
<dbReference type="HOGENOM" id="CLU_2958698_0_0_11"/>
<evidence type="ECO:0000313" key="2">
    <source>
        <dbReference type="Proteomes" id="UP000007842"/>
    </source>
</evidence>
<gene>
    <name evidence="1" type="ordered locus">SCATT_p10750</name>
</gene>
<organism evidence="1 2">
    <name type="scientific">Streptantibioticus cattleyicolor (strain ATCC 35852 / DSM 46488 / JCM 4925 / NBRC 14057 / NRRL 8057)</name>
    <name type="common">Streptomyces cattleya</name>
    <dbReference type="NCBI Taxonomy" id="1003195"/>
    <lineage>
        <taxon>Bacteria</taxon>
        <taxon>Bacillati</taxon>
        <taxon>Actinomycetota</taxon>
        <taxon>Actinomycetes</taxon>
        <taxon>Kitasatosporales</taxon>
        <taxon>Streptomycetaceae</taxon>
        <taxon>Streptantibioticus</taxon>
    </lineage>
</organism>
<keyword evidence="2" id="KW-1185">Reference proteome</keyword>
<sequence>MVAFPAQFHGELLSAVGPELGPTRCGQEIDARSARSAQLRADLTATHNMAFVENHGGRH</sequence>
<proteinExistence type="predicted"/>